<name>A0A0F9BLT8_9ZZZZ</name>
<organism evidence="1">
    <name type="scientific">marine sediment metagenome</name>
    <dbReference type="NCBI Taxonomy" id="412755"/>
    <lineage>
        <taxon>unclassified sequences</taxon>
        <taxon>metagenomes</taxon>
        <taxon>ecological metagenomes</taxon>
    </lineage>
</organism>
<gene>
    <name evidence="1" type="ORF">LCGC14_2431700</name>
</gene>
<dbReference type="AlphaFoldDB" id="A0A0F9BLT8"/>
<comment type="caution">
    <text evidence="1">The sequence shown here is derived from an EMBL/GenBank/DDBJ whole genome shotgun (WGS) entry which is preliminary data.</text>
</comment>
<proteinExistence type="predicted"/>
<dbReference type="Pfam" id="PF12675">
    <property type="entry name" value="DUF3795"/>
    <property type="match status" value="1"/>
</dbReference>
<evidence type="ECO:0000313" key="1">
    <source>
        <dbReference type="EMBL" id="KKL22809.1"/>
    </source>
</evidence>
<dbReference type="EMBL" id="LAZR01037203">
    <property type="protein sequence ID" value="KKL22809.1"/>
    <property type="molecule type" value="Genomic_DNA"/>
</dbReference>
<accession>A0A0F9BLT8</accession>
<dbReference type="InterPro" id="IPR024227">
    <property type="entry name" value="DUF3795"/>
</dbReference>
<reference evidence="1" key="1">
    <citation type="journal article" date="2015" name="Nature">
        <title>Complex archaea that bridge the gap between prokaryotes and eukaryotes.</title>
        <authorList>
            <person name="Spang A."/>
            <person name="Saw J.H."/>
            <person name="Jorgensen S.L."/>
            <person name="Zaremba-Niedzwiedzka K."/>
            <person name="Martijn J."/>
            <person name="Lind A.E."/>
            <person name="van Eijk R."/>
            <person name="Schleper C."/>
            <person name="Guy L."/>
            <person name="Ettema T.J."/>
        </authorList>
    </citation>
    <scope>NUCLEOTIDE SEQUENCE</scope>
</reference>
<protein>
    <recommendedName>
        <fullName evidence="2">GON domain-containing protein</fullName>
    </recommendedName>
</protein>
<sequence length="114" mass="13227">MTTERTMAACGLICSSCPVYLAPDHPELAKILVEDFKGKWENVKAEDFHCKGCWGEDNEIWSPDCEIRKCCAKDKNYQYCYECSEFPCQKLRKSANKGNKYEEALERLKNMIKK</sequence>
<evidence type="ECO:0008006" key="2">
    <source>
        <dbReference type="Google" id="ProtNLM"/>
    </source>
</evidence>